<evidence type="ECO:0000313" key="1">
    <source>
        <dbReference type="EMBL" id="MBD2607406.1"/>
    </source>
</evidence>
<sequence>MALTNNARLKAFFELKYGKPISDRSWYRIKSDIRVLGLEVNLETVGMAADLKKKTMFLKLPFFILMEQYLAAVNDTNNIVVSGEEVFKYLQKITESKAHKTTIIRWFASVEPVNNRHFDKNRKYAGKELIPVVLAARLYVKKHLPDATNKSVNPQTVNIKSKQVA</sequence>
<dbReference type="RefSeq" id="WP_029630940.1">
    <property type="nucleotide sequence ID" value="NZ_JACJTA010000062.1"/>
</dbReference>
<proteinExistence type="predicted"/>
<dbReference type="Proteomes" id="UP000660380">
    <property type="component" value="Unassembled WGS sequence"/>
</dbReference>
<protein>
    <submittedName>
        <fullName evidence="1">Uncharacterized protein</fullName>
    </submittedName>
</protein>
<gene>
    <name evidence="1" type="ORF">H6G81_23485</name>
</gene>
<evidence type="ECO:0000313" key="2">
    <source>
        <dbReference type="Proteomes" id="UP000660380"/>
    </source>
</evidence>
<accession>A0ABR8GV85</accession>
<dbReference type="EMBL" id="JACJTA010000062">
    <property type="protein sequence ID" value="MBD2607406.1"/>
    <property type="molecule type" value="Genomic_DNA"/>
</dbReference>
<reference evidence="1 2" key="1">
    <citation type="journal article" date="2020" name="ISME J.">
        <title>Comparative genomics reveals insights into cyanobacterial evolution and habitat adaptation.</title>
        <authorList>
            <person name="Chen M.Y."/>
            <person name="Teng W.K."/>
            <person name="Zhao L."/>
            <person name="Hu C.X."/>
            <person name="Zhou Y.K."/>
            <person name="Han B.P."/>
            <person name="Song L.R."/>
            <person name="Shu W.S."/>
        </authorList>
    </citation>
    <scope>NUCLEOTIDE SEQUENCE [LARGE SCALE GENOMIC DNA]</scope>
    <source>
        <strain evidence="1 2">FACHB-248</strain>
    </source>
</reference>
<organism evidence="1 2">
    <name type="scientific">Scytonema hofmannii FACHB-248</name>
    <dbReference type="NCBI Taxonomy" id="1842502"/>
    <lineage>
        <taxon>Bacteria</taxon>
        <taxon>Bacillati</taxon>
        <taxon>Cyanobacteriota</taxon>
        <taxon>Cyanophyceae</taxon>
        <taxon>Nostocales</taxon>
        <taxon>Scytonemataceae</taxon>
        <taxon>Scytonema</taxon>
    </lineage>
</organism>
<name>A0ABR8GV85_9CYAN</name>
<comment type="caution">
    <text evidence="1">The sequence shown here is derived from an EMBL/GenBank/DDBJ whole genome shotgun (WGS) entry which is preliminary data.</text>
</comment>
<keyword evidence="2" id="KW-1185">Reference proteome</keyword>